<dbReference type="Pfam" id="PF13860">
    <property type="entry name" value="FlgD_ig"/>
    <property type="match status" value="1"/>
</dbReference>
<dbReference type="Pfam" id="PF03963">
    <property type="entry name" value="FlgD"/>
    <property type="match status" value="1"/>
</dbReference>
<dbReference type="GO" id="GO:0044781">
    <property type="term" value="P:bacterial-type flagellum organization"/>
    <property type="evidence" value="ECO:0007669"/>
    <property type="project" value="UniProtKB-UniRule"/>
</dbReference>
<sequence>MVSQVKSIATANNPNTQRVPKKSLDMQDFIQLFITQLQYQDPMNPIENNEMAIQLALFNQVDQLFKINKTLDALVNMAKSLDLAYISNLVGKKVKVETNVGRVENGKFLGGEFNLDEPVNYLEIVIKDDKGNVVDKIQLNGLKAGNYKIQWDATDLKGNKVPDGNYLFSIIIPENTNKTITPTMIAKVTGAKLGDNTQIVINGNYTLDLKDIKELIGE</sequence>
<dbReference type="OrthoDB" id="9785233at2"/>
<keyword evidence="8" id="KW-0282">Flagellum</keyword>
<dbReference type="KEGG" id="top:TOPB45_0088"/>
<dbReference type="RefSeq" id="WP_013908904.1">
    <property type="nucleotide sequence ID" value="NC_015682.1"/>
</dbReference>
<protein>
    <recommendedName>
        <fullName evidence="2 5">Basal-body rod modification protein FlgD</fullName>
    </recommendedName>
</protein>
<evidence type="ECO:0000259" key="7">
    <source>
        <dbReference type="Pfam" id="PF13860"/>
    </source>
</evidence>
<accession>F8C249</accession>
<reference evidence="8 9" key="1">
    <citation type="journal article" date="2013" name="Genome Announc.">
        <title>Complete genome sequence of the hyperthermophilic sulfate-reducing bacterium Thermodesulfobacterium geofontis OPF15T.</title>
        <authorList>
            <person name="Elkins J.G."/>
            <person name="Hamilton-Brehm S.D."/>
            <person name="Lucas S."/>
            <person name="Han J."/>
            <person name="Lapidus A."/>
            <person name="Cheng J.F."/>
            <person name="Goodwin L.A."/>
            <person name="Pitluck S."/>
            <person name="Peters L."/>
            <person name="Mikhailova N."/>
            <person name="Davenport K.W."/>
            <person name="Detter J.C."/>
            <person name="Han C.S."/>
            <person name="Tapia R."/>
            <person name="Land M.L."/>
            <person name="Hauser L."/>
            <person name="Kyrpides N.C."/>
            <person name="Ivanova N.N."/>
            <person name="Pagani I."/>
            <person name="Bruce D."/>
            <person name="Woyke T."/>
            <person name="Cottingham R.W."/>
        </authorList>
    </citation>
    <scope>NUCLEOTIDE SEQUENCE [LARGE SCALE GENOMIC DNA]</scope>
    <source>
        <strain evidence="8 9">OPF15</strain>
    </source>
</reference>
<dbReference type="AlphaFoldDB" id="F8C249"/>
<dbReference type="InterPro" id="IPR005648">
    <property type="entry name" value="FlgD"/>
</dbReference>
<keyword evidence="8" id="KW-0969">Cilium</keyword>
<evidence type="ECO:0000256" key="4">
    <source>
        <dbReference type="ARBA" id="ARBA00024746"/>
    </source>
</evidence>
<dbReference type="EMBL" id="CP002829">
    <property type="protein sequence ID" value="AEH22204.1"/>
    <property type="molecule type" value="Genomic_DNA"/>
</dbReference>
<keyword evidence="3 5" id="KW-1005">Bacterial flagellum biogenesis</keyword>
<proteinExistence type="inferred from homology"/>
<evidence type="ECO:0000313" key="8">
    <source>
        <dbReference type="EMBL" id="AEH22204.1"/>
    </source>
</evidence>
<dbReference type="PATRIC" id="fig|795359.3.peg.88"/>
<comment type="function">
    <text evidence="4 5">Required for flagellar hook formation. May act as a scaffolding protein.</text>
</comment>
<feature type="domain" description="FlgD/Vpr Ig-like" evidence="7">
    <location>
        <begin position="108"/>
        <end position="170"/>
    </location>
</feature>
<gene>
    <name evidence="8" type="ordered locus">TOPB45_0088</name>
</gene>
<evidence type="ECO:0000313" key="9">
    <source>
        <dbReference type="Proteomes" id="UP000006583"/>
    </source>
</evidence>
<evidence type="ECO:0000256" key="3">
    <source>
        <dbReference type="ARBA" id="ARBA00022795"/>
    </source>
</evidence>
<keyword evidence="9" id="KW-1185">Reference proteome</keyword>
<dbReference type="HOGENOM" id="CLU_047535_0_1_0"/>
<comment type="similarity">
    <text evidence="1 5">Belongs to the FlgD family.</text>
</comment>
<name>F8C249_THEGP</name>
<dbReference type="InterPro" id="IPR025965">
    <property type="entry name" value="FlgD/Vpr_Ig-like"/>
</dbReference>
<feature type="region of interest" description="Disordered" evidence="6">
    <location>
        <begin position="1"/>
        <end position="20"/>
    </location>
</feature>
<evidence type="ECO:0000256" key="6">
    <source>
        <dbReference type="SAM" id="MobiDB-lite"/>
    </source>
</evidence>
<dbReference type="eggNOG" id="COG1843">
    <property type="taxonomic scope" value="Bacteria"/>
</dbReference>
<evidence type="ECO:0000256" key="2">
    <source>
        <dbReference type="ARBA" id="ARBA00016013"/>
    </source>
</evidence>
<organism evidence="8 9">
    <name type="scientific">Thermodesulfobacterium geofontis (strain OPF15)</name>
    <dbReference type="NCBI Taxonomy" id="795359"/>
    <lineage>
        <taxon>Bacteria</taxon>
        <taxon>Pseudomonadati</taxon>
        <taxon>Thermodesulfobacteriota</taxon>
        <taxon>Thermodesulfobacteria</taxon>
        <taxon>Thermodesulfobacteriales</taxon>
        <taxon>Thermodesulfobacteriaceae</taxon>
        <taxon>Thermodesulfobacterium</taxon>
    </lineage>
</organism>
<dbReference type="Proteomes" id="UP000006583">
    <property type="component" value="Chromosome"/>
</dbReference>
<evidence type="ECO:0000256" key="1">
    <source>
        <dbReference type="ARBA" id="ARBA00010577"/>
    </source>
</evidence>
<feature type="compositionally biased region" description="Polar residues" evidence="6">
    <location>
        <begin position="1"/>
        <end position="18"/>
    </location>
</feature>
<keyword evidence="8" id="KW-0966">Cell projection</keyword>
<evidence type="ECO:0000256" key="5">
    <source>
        <dbReference type="RuleBase" id="RU362076"/>
    </source>
</evidence>
<dbReference type="Gene3D" id="2.60.40.4070">
    <property type="match status" value="1"/>
</dbReference>
<dbReference type="Gene3D" id="2.30.30.910">
    <property type="match status" value="1"/>
</dbReference>
<dbReference type="STRING" id="795359.TOPB45_0088"/>